<sequence length="473" mass="52329">MRVLNPRRVQPAWFFHRLATYTFGSRTALRFHSKHCTSTRMASGAHTNFFAGLPLNRLAWLRTSHPFLNAIVTSSETRWVLFKNGNFLMGSDAEPSSESVKPKSLILARLTSEDVKPLLGSEPYFAQGKNAGELADSTVAALESARLHGPPIAFLGLLEPDTGDRIGNVLPSSEFSAKADPASIAARIKGSPFFALDVTKLDKAEVDQVLHACSLAKRGRSLEFIDGRAAMGHLTQVDSAIFAEARTLVDWNSRIRYCAGCGSPVYSQWAGWKRSCSSLLPWTDNTGKEPCPTATGLHNITFPRTDPVVIAVVVSPDNNKIFLGRNQRWPPKFYSALAGFVEPGESLEDAFERELWEEAAVKVWNIQFHSSQPWPFPANIMAGFYAIADPDVPIKLDLDNELEDAKWYTREEVLAALNSQENDPAFKLPPRNALAGVLIRDWAHGRVVVGGKSQSEVAHHIDEGETKPFRNFF</sequence>
<dbReference type="PANTHER" id="PTHR42904:SF6">
    <property type="entry name" value="NAD-CAPPED RNA HYDROLASE NUDT12"/>
    <property type="match status" value="1"/>
</dbReference>
<evidence type="ECO:0000256" key="4">
    <source>
        <dbReference type="ARBA" id="ARBA00012381"/>
    </source>
</evidence>
<comment type="catalytic activity">
    <reaction evidence="9">
        <text>a 5'-end NAD(+)-phospho-ribonucleoside in mRNA + H2O = a 5'-end phospho-adenosine-phospho-ribonucleoside in mRNA + beta-nicotinamide D-ribonucleotide + 2 H(+)</text>
        <dbReference type="Rhea" id="RHEA:60876"/>
        <dbReference type="Rhea" id="RHEA-COMP:15698"/>
        <dbReference type="Rhea" id="RHEA-COMP:15719"/>
        <dbReference type="ChEBI" id="CHEBI:14649"/>
        <dbReference type="ChEBI" id="CHEBI:15377"/>
        <dbReference type="ChEBI" id="CHEBI:15378"/>
        <dbReference type="ChEBI" id="CHEBI:144029"/>
        <dbReference type="ChEBI" id="CHEBI:144051"/>
    </reaction>
    <physiologicalReaction direction="left-to-right" evidence="9">
        <dbReference type="Rhea" id="RHEA:60877"/>
    </physiologicalReaction>
</comment>
<comment type="similarity">
    <text evidence="3">Belongs to the Nudix hydrolase family. NudC subfamily.</text>
</comment>
<keyword evidence="8" id="KW-0520">NAD</keyword>
<gene>
    <name evidence="11" type="ORF">GFSPODELE1_LOCUS5736</name>
</gene>
<evidence type="ECO:0000256" key="3">
    <source>
        <dbReference type="ARBA" id="ARBA00009595"/>
    </source>
</evidence>
<dbReference type="PROSITE" id="PS51462">
    <property type="entry name" value="NUDIX"/>
    <property type="match status" value="1"/>
</dbReference>
<evidence type="ECO:0000256" key="1">
    <source>
        <dbReference type="ARBA" id="ARBA00001946"/>
    </source>
</evidence>
<keyword evidence="12" id="KW-1185">Reference proteome</keyword>
<dbReference type="InterPro" id="IPR050241">
    <property type="entry name" value="NAD-cap_RNA_hydrolase_NudC"/>
</dbReference>
<keyword evidence="6" id="KW-0378">Hydrolase</keyword>
<evidence type="ECO:0000256" key="9">
    <source>
        <dbReference type="ARBA" id="ARBA00023679"/>
    </source>
</evidence>
<evidence type="ECO:0000256" key="6">
    <source>
        <dbReference type="ARBA" id="ARBA00022801"/>
    </source>
</evidence>
<reference evidence="12" key="1">
    <citation type="submission" date="2024-04" db="EMBL/GenBank/DDBJ databases">
        <authorList>
            <person name="Shaw F."/>
            <person name="Minotto A."/>
        </authorList>
    </citation>
    <scope>NUCLEOTIDE SEQUENCE [LARGE SCALE GENOMIC DNA]</scope>
</reference>
<accession>A0ABP1DHN2</accession>
<dbReference type="InterPro" id="IPR015375">
    <property type="entry name" value="NADH_PPase-like_N"/>
</dbReference>
<dbReference type="EC" id="3.6.1.22" evidence="4"/>
<dbReference type="Gene3D" id="3.90.79.20">
    <property type="match status" value="1"/>
</dbReference>
<evidence type="ECO:0000256" key="2">
    <source>
        <dbReference type="ARBA" id="ARBA00001947"/>
    </source>
</evidence>
<protein>
    <recommendedName>
        <fullName evidence="4">NAD(+) diphosphatase</fullName>
        <ecNumber evidence="4">3.6.1.22</ecNumber>
    </recommendedName>
</protein>
<organism evidence="11 12">
    <name type="scientific">Somion occarium</name>
    <dbReference type="NCBI Taxonomy" id="3059160"/>
    <lineage>
        <taxon>Eukaryota</taxon>
        <taxon>Fungi</taxon>
        <taxon>Dikarya</taxon>
        <taxon>Basidiomycota</taxon>
        <taxon>Agaricomycotina</taxon>
        <taxon>Agaricomycetes</taxon>
        <taxon>Polyporales</taxon>
        <taxon>Cerrenaceae</taxon>
        <taxon>Somion</taxon>
    </lineage>
</organism>
<evidence type="ECO:0000256" key="8">
    <source>
        <dbReference type="ARBA" id="ARBA00023027"/>
    </source>
</evidence>
<evidence type="ECO:0000313" key="12">
    <source>
        <dbReference type="Proteomes" id="UP001497453"/>
    </source>
</evidence>
<dbReference type="SUPFAM" id="SSF55811">
    <property type="entry name" value="Nudix"/>
    <property type="match status" value="1"/>
</dbReference>
<dbReference type="Pfam" id="PF09296">
    <property type="entry name" value="NUDIX-like"/>
    <property type="match status" value="1"/>
</dbReference>
<keyword evidence="5" id="KW-0479">Metal-binding</keyword>
<dbReference type="Proteomes" id="UP001497453">
    <property type="component" value="Chromosome 4"/>
</dbReference>
<dbReference type="InterPro" id="IPR015797">
    <property type="entry name" value="NUDIX_hydrolase-like_dom_sf"/>
</dbReference>
<dbReference type="Pfam" id="PF00293">
    <property type="entry name" value="NUDIX"/>
    <property type="match status" value="1"/>
</dbReference>
<proteinExistence type="inferred from homology"/>
<dbReference type="NCBIfam" id="NF001299">
    <property type="entry name" value="PRK00241.1"/>
    <property type="match status" value="1"/>
</dbReference>
<evidence type="ECO:0000256" key="7">
    <source>
        <dbReference type="ARBA" id="ARBA00022842"/>
    </source>
</evidence>
<dbReference type="InterPro" id="IPR000086">
    <property type="entry name" value="NUDIX_hydrolase_dom"/>
</dbReference>
<evidence type="ECO:0000256" key="5">
    <source>
        <dbReference type="ARBA" id="ARBA00022723"/>
    </source>
</evidence>
<evidence type="ECO:0000259" key="10">
    <source>
        <dbReference type="PROSITE" id="PS51462"/>
    </source>
</evidence>
<keyword evidence="7" id="KW-0460">Magnesium</keyword>
<comment type="cofactor">
    <cofactor evidence="2">
        <name>Zn(2+)</name>
        <dbReference type="ChEBI" id="CHEBI:29105"/>
    </cofactor>
</comment>
<name>A0ABP1DHN2_9APHY</name>
<dbReference type="InterPro" id="IPR049734">
    <property type="entry name" value="NudC-like_C"/>
</dbReference>
<dbReference type="PANTHER" id="PTHR42904">
    <property type="entry name" value="NUDIX HYDROLASE, NUDC SUBFAMILY"/>
    <property type="match status" value="1"/>
</dbReference>
<dbReference type="Gene3D" id="3.90.79.10">
    <property type="entry name" value="Nucleoside Triphosphate Pyrophosphohydrolase"/>
    <property type="match status" value="1"/>
</dbReference>
<comment type="cofactor">
    <cofactor evidence="1">
        <name>Mg(2+)</name>
        <dbReference type="ChEBI" id="CHEBI:18420"/>
    </cofactor>
</comment>
<dbReference type="EMBL" id="OZ037947">
    <property type="protein sequence ID" value="CAL1706152.1"/>
    <property type="molecule type" value="Genomic_DNA"/>
</dbReference>
<dbReference type="CDD" id="cd03429">
    <property type="entry name" value="NUDIX_NADH_pyrophosphatase_Nudt13"/>
    <property type="match status" value="1"/>
</dbReference>
<feature type="domain" description="Nudix hydrolase" evidence="10">
    <location>
        <begin position="303"/>
        <end position="430"/>
    </location>
</feature>
<evidence type="ECO:0000313" key="11">
    <source>
        <dbReference type="EMBL" id="CAL1706152.1"/>
    </source>
</evidence>